<feature type="compositionally biased region" description="Basic and acidic residues" evidence="1">
    <location>
        <begin position="45"/>
        <end position="83"/>
    </location>
</feature>
<dbReference type="EMBL" id="AKVJ01000030">
    <property type="protein sequence ID" value="EIW17388.1"/>
    <property type="molecule type" value="Genomic_DNA"/>
</dbReference>
<keyword evidence="3" id="KW-1185">Reference proteome</keyword>
<proteinExistence type="predicted"/>
<feature type="region of interest" description="Disordered" evidence="1">
    <location>
        <begin position="34"/>
        <end position="83"/>
    </location>
</feature>
<evidence type="ECO:0000313" key="3">
    <source>
        <dbReference type="Proteomes" id="UP000004324"/>
    </source>
</evidence>
<evidence type="ECO:0000256" key="1">
    <source>
        <dbReference type="SAM" id="MobiDB-lite"/>
    </source>
</evidence>
<dbReference type="RefSeq" id="WP_007935756.1">
    <property type="nucleotide sequence ID" value="NZ_AKVJ01000030.1"/>
</dbReference>
<evidence type="ECO:0000313" key="2">
    <source>
        <dbReference type="EMBL" id="EIW17388.1"/>
    </source>
</evidence>
<reference evidence="2 3" key="1">
    <citation type="journal article" date="2012" name="J. Bacteriol.">
        <title>Draft Genome Sequences for Two Metal-Reducing Pelosinus fermentans Strains Isolated from a Cr(VI)-Contaminated Site and for Type Strain R7.</title>
        <authorList>
            <person name="Brown S.D."/>
            <person name="Podar M."/>
            <person name="Klingeman D.M."/>
            <person name="Johnson C.M."/>
            <person name="Yang Z.K."/>
            <person name="Utturkar S.M."/>
            <person name="Land M.L."/>
            <person name="Mosher J.J."/>
            <person name="Hurt R.A.Jr."/>
            <person name="Phelps T.J."/>
            <person name="Palumbo A.V."/>
            <person name="Arkin A.P."/>
            <person name="Hazen T.C."/>
            <person name="Elias D.A."/>
        </authorList>
    </citation>
    <scope>NUCLEOTIDE SEQUENCE [LARGE SCALE GENOMIC DNA]</scope>
    <source>
        <strain evidence="2 3">B4</strain>
    </source>
</reference>
<dbReference type="PATRIC" id="fig|1149862.3.peg.3105"/>
<gene>
    <name evidence="2" type="ORF">FB4_4137</name>
</gene>
<accession>I8RDR2</accession>
<comment type="caution">
    <text evidence="2">The sequence shown here is derived from an EMBL/GenBank/DDBJ whole genome shotgun (WGS) entry which is preliminary data.</text>
</comment>
<dbReference type="AlphaFoldDB" id="I8RDR2"/>
<name>I8RDR2_9FIRM</name>
<dbReference type="OrthoDB" id="1685126at2"/>
<protein>
    <submittedName>
        <fullName evidence="2">Uncharacterized protein</fullName>
    </submittedName>
</protein>
<organism evidence="2 3">
    <name type="scientific">Pelosinus fermentans B4</name>
    <dbReference type="NCBI Taxonomy" id="1149862"/>
    <lineage>
        <taxon>Bacteria</taxon>
        <taxon>Bacillati</taxon>
        <taxon>Bacillota</taxon>
        <taxon>Negativicutes</taxon>
        <taxon>Selenomonadales</taxon>
        <taxon>Sporomusaceae</taxon>
        <taxon>Pelosinus</taxon>
    </lineage>
</organism>
<sequence precursor="true">MKSIVKKIAILSMAGMMQIGLGTSLIEASPLHIEPSSVQQQDNRNQIENERHEREIKRRPNESEREWHKRQELEKQRHKDNLR</sequence>
<dbReference type="Proteomes" id="UP000004324">
    <property type="component" value="Unassembled WGS sequence"/>
</dbReference>